<keyword evidence="4" id="KW-0862">Zinc</keyword>
<dbReference type="SMART" id="SM00355">
    <property type="entry name" value="ZnF_C2H2"/>
    <property type="match status" value="10"/>
</dbReference>
<evidence type="ECO:0000313" key="8">
    <source>
        <dbReference type="EMBL" id="CAD7252547.1"/>
    </source>
</evidence>
<feature type="domain" description="C2H2-type" evidence="7">
    <location>
        <begin position="388"/>
        <end position="415"/>
    </location>
</feature>
<organism evidence="8">
    <name type="scientific">Darwinula stevensoni</name>
    <dbReference type="NCBI Taxonomy" id="69355"/>
    <lineage>
        <taxon>Eukaryota</taxon>
        <taxon>Metazoa</taxon>
        <taxon>Ecdysozoa</taxon>
        <taxon>Arthropoda</taxon>
        <taxon>Crustacea</taxon>
        <taxon>Oligostraca</taxon>
        <taxon>Ostracoda</taxon>
        <taxon>Podocopa</taxon>
        <taxon>Podocopida</taxon>
        <taxon>Darwinulocopina</taxon>
        <taxon>Darwinuloidea</taxon>
        <taxon>Darwinulidae</taxon>
        <taxon>Darwinula</taxon>
    </lineage>
</organism>
<feature type="non-terminal residue" evidence="8">
    <location>
        <position position="785"/>
    </location>
</feature>
<evidence type="ECO:0000256" key="3">
    <source>
        <dbReference type="ARBA" id="ARBA00022771"/>
    </source>
</evidence>
<evidence type="ECO:0000256" key="6">
    <source>
        <dbReference type="SAM" id="MobiDB-lite"/>
    </source>
</evidence>
<feature type="region of interest" description="Disordered" evidence="6">
    <location>
        <begin position="554"/>
        <end position="580"/>
    </location>
</feature>
<feature type="domain" description="C2H2-type" evidence="7">
    <location>
        <begin position="359"/>
        <end position="387"/>
    </location>
</feature>
<dbReference type="Gene3D" id="3.30.160.60">
    <property type="entry name" value="Classic Zinc Finger"/>
    <property type="match status" value="5"/>
</dbReference>
<feature type="domain" description="C2H2-type" evidence="7">
    <location>
        <begin position="450"/>
        <end position="478"/>
    </location>
</feature>
<dbReference type="Proteomes" id="UP000677054">
    <property type="component" value="Unassembled WGS sequence"/>
</dbReference>
<feature type="domain" description="C2H2-type" evidence="7">
    <location>
        <begin position="509"/>
        <end position="536"/>
    </location>
</feature>
<feature type="domain" description="C2H2-type" evidence="7">
    <location>
        <begin position="418"/>
        <end position="441"/>
    </location>
</feature>
<protein>
    <recommendedName>
        <fullName evidence="7">C2H2-type domain-containing protein</fullName>
    </recommendedName>
</protein>
<dbReference type="SUPFAM" id="SSF57667">
    <property type="entry name" value="beta-beta-alpha zinc fingers"/>
    <property type="match status" value="4"/>
</dbReference>
<dbReference type="PANTHER" id="PTHR24409:SF295">
    <property type="entry name" value="AZ2-RELATED"/>
    <property type="match status" value="1"/>
</dbReference>
<dbReference type="InterPro" id="IPR007217">
    <property type="entry name" value="Per1-like"/>
</dbReference>
<dbReference type="GO" id="GO:0006506">
    <property type="term" value="P:GPI anchor biosynthetic process"/>
    <property type="evidence" value="ECO:0007669"/>
    <property type="project" value="InterPro"/>
</dbReference>
<keyword evidence="2" id="KW-0677">Repeat</keyword>
<keyword evidence="9" id="KW-1185">Reference proteome</keyword>
<dbReference type="EMBL" id="CAJPEV010004550">
    <property type="protein sequence ID" value="CAG0901979.1"/>
    <property type="molecule type" value="Genomic_DNA"/>
</dbReference>
<dbReference type="Pfam" id="PF00096">
    <property type="entry name" value="zf-C2H2"/>
    <property type="match status" value="4"/>
</dbReference>
<dbReference type="PANTHER" id="PTHR24409">
    <property type="entry name" value="ZINC FINGER PROTEIN 142"/>
    <property type="match status" value="1"/>
</dbReference>
<dbReference type="OrthoDB" id="8117402at2759"/>
<evidence type="ECO:0000256" key="4">
    <source>
        <dbReference type="ARBA" id="ARBA00022833"/>
    </source>
</evidence>
<keyword evidence="3 5" id="KW-0863">Zinc-finger</keyword>
<dbReference type="GO" id="GO:0000977">
    <property type="term" value="F:RNA polymerase II transcription regulatory region sequence-specific DNA binding"/>
    <property type="evidence" value="ECO:0007669"/>
    <property type="project" value="TreeGrafter"/>
</dbReference>
<dbReference type="EMBL" id="LR904067">
    <property type="protein sequence ID" value="CAD7252547.1"/>
    <property type="molecule type" value="Genomic_DNA"/>
</dbReference>
<dbReference type="GO" id="GO:0000981">
    <property type="term" value="F:DNA-binding transcription factor activity, RNA polymerase II-specific"/>
    <property type="evidence" value="ECO:0007669"/>
    <property type="project" value="TreeGrafter"/>
</dbReference>
<dbReference type="Pfam" id="PF13912">
    <property type="entry name" value="zf-C2H2_6"/>
    <property type="match status" value="1"/>
</dbReference>
<keyword evidence="1" id="KW-0479">Metal-binding</keyword>
<dbReference type="Pfam" id="PF04080">
    <property type="entry name" value="Per1"/>
    <property type="match status" value="1"/>
</dbReference>
<feature type="domain" description="C2H2-type" evidence="7">
    <location>
        <begin position="229"/>
        <end position="256"/>
    </location>
</feature>
<reference evidence="8" key="1">
    <citation type="submission" date="2020-11" db="EMBL/GenBank/DDBJ databases">
        <authorList>
            <person name="Tran Van P."/>
        </authorList>
    </citation>
    <scope>NUCLEOTIDE SEQUENCE</scope>
</reference>
<gene>
    <name evidence="8" type="ORF">DSTB1V02_LOCUS12305</name>
</gene>
<evidence type="ECO:0000259" key="7">
    <source>
        <dbReference type="PROSITE" id="PS50157"/>
    </source>
</evidence>
<sequence length="785" mass="90182">MSLSGIMAAWRKPFEPLVSTFTAVLEKMMVVGILRYEMQVSFMPDADIRNLPHACHEPSLSITETCDQIHSELLVLLELLNFPRKREMGRRQPLELVNMASMEISSPTSFMDSDPSFSVGDEEVSMKNSDEEHMTLLHECGISFPCLPEYNHHLRHQHKSVAHREPHACPHCQTKVLSARALEKHHKLRHSNLPVSDLCKLCKQNVVTATEDPVIVPITSKPPLEVVGHQCLHCPRTFTNKKHLNIHAKVHSVQDGELLVGKVPEGLPFLTCLTCRITCPTVNGFKKHRCTLPPVVSQLVTQGNMERESQSTDGSHILAQSVEVLKRLTAFICATCKERYKSFERISYHLSRCEVLPLYSCELCSESFSSRALLNRHKVKSHHGERAFFCDECDLSFEYRPSLHKHKVHHHEQKKTYFACEHCPKRFIKKIFLTNHIARMHGVGNIKKNFLCQMCGLKFTRQSALTAHHRQCHSEGEEAPFSCSYCSKKFRRRDRFIFHERSHTGEKPFRCEECNKAFTRSTKLEEHKRRHRGEKRHRCVSCNKSYSNSWDLKMHNKKHHPKNKEECTIHRNPEPTSATGTIPLTEVFISSSHPSSGRTLEEQFLPSDGAQRVSVSLEPDGSGIVGAGSTLQLHLPASSTLEGIPTLFYTPTLDPKNTFDSGDSRVPLGPDDKSDKLEEFYKQQGWNLYLFGWGCEDECRYDCMWQRVNAFIRDGTPIPQYHGKWPFVRWLGIQEPASTVFSLGNLFAHVYMLGAFRKMVAPSTPFYRWWHLFAFVRRPFFFFPH</sequence>
<dbReference type="AlphaFoldDB" id="A0A7R9FRR3"/>
<evidence type="ECO:0000256" key="2">
    <source>
        <dbReference type="ARBA" id="ARBA00022737"/>
    </source>
</evidence>
<name>A0A7R9FRR3_9CRUS</name>
<dbReference type="GO" id="GO:0016020">
    <property type="term" value="C:membrane"/>
    <property type="evidence" value="ECO:0007669"/>
    <property type="project" value="GOC"/>
</dbReference>
<dbReference type="GO" id="GO:0005634">
    <property type="term" value="C:nucleus"/>
    <property type="evidence" value="ECO:0007669"/>
    <property type="project" value="TreeGrafter"/>
</dbReference>
<dbReference type="InterPro" id="IPR013087">
    <property type="entry name" value="Znf_C2H2_type"/>
</dbReference>
<accession>A0A7R9FRR3</accession>
<evidence type="ECO:0000256" key="1">
    <source>
        <dbReference type="ARBA" id="ARBA00022723"/>
    </source>
</evidence>
<dbReference type="InterPro" id="IPR036236">
    <property type="entry name" value="Znf_C2H2_sf"/>
</dbReference>
<proteinExistence type="predicted"/>
<feature type="compositionally biased region" description="Basic and acidic residues" evidence="6">
    <location>
        <begin position="563"/>
        <end position="573"/>
    </location>
</feature>
<dbReference type="PROSITE" id="PS00028">
    <property type="entry name" value="ZINC_FINGER_C2H2_1"/>
    <property type="match status" value="9"/>
</dbReference>
<dbReference type="PROSITE" id="PS50157">
    <property type="entry name" value="ZINC_FINGER_C2H2_2"/>
    <property type="match status" value="8"/>
</dbReference>
<feature type="domain" description="C2H2-type" evidence="7">
    <location>
        <begin position="537"/>
        <end position="565"/>
    </location>
</feature>
<dbReference type="FunFam" id="3.30.160.60:FF:002343">
    <property type="entry name" value="Zinc finger protein 33A"/>
    <property type="match status" value="1"/>
</dbReference>
<dbReference type="GO" id="GO:0008270">
    <property type="term" value="F:zinc ion binding"/>
    <property type="evidence" value="ECO:0007669"/>
    <property type="project" value="UniProtKB-KW"/>
</dbReference>
<feature type="domain" description="C2H2-type" evidence="7">
    <location>
        <begin position="481"/>
        <end position="508"/>
    </location>
</feature>
<evidence type="ECO:0000256" key="5">
    <source>
        <dbReference type="PROSITE-ProRule" id="PRU00042"/>
    </source>
</evidence>
<evidence type="ECO:0000313" key="9">
    <source>
        <dbReference type="Proteomes" id="UP000677054"/>
    </source>
</evidence>